<comment type="caution">
    <text evidence="2">The sequence shown here is derived from an EMBL/GenBank/DDBJ whole genome shotgun (WGS) entry which is preliminary data.</text>
</comment>
<reference evidence="2 3" key="1">
    <citation type="journal article" date="2014" name="PLoS Genet.">
        <title>Phylogenetically driven sequencing of extremely halophilic archaea reveals strategies for static and dynamic osmo-response.</title>
        <authorList>
            <person name="Becker E.A."/>
            <person name="Seitzer P.M."/>
            <person name="Tritt A."/>
            <person name="Larsen D."/>
            <person name="Krusor M."/>
            <person name="Yao A.I."/>
            <person name="Wu D."/>
            <person name="Madern D."/>
            <person name="Eisen J.A."/>
            <person name="Darling A.E."/>
            <person name="Facciotti M.T."/>
        </authorList>
    </citation>
    <scope>NUCLEOTIDE SEQUENCE [LARGE SCALE GENOMIC DNA]</scope>
    <source>
        <strain evidence="2 3">ATCC BAA-897</strain>
    </source>
</reference>
<dbReference type="Proteomes" id="UP000011508">
    <property type="component" value="Unassembled WGS sequence"/>
</dbReference>
<dbReference type="OrthoDB" id="351208at2157"/>
<organism evidence="2 3">
    <name type="scientific">Haloferax sulfurifontis ATCC BAA-897</name>
    <dbReference type="NCBI Taxonomy" id="662480"/>
    <lineage>
        <taxon>Archaea</taxon>
        <taxon>Methanobacteriati</taxon>
        <taxon>Methanobacteriota</taxon>
        <taxon>Stenosarchaea group</taxon>
        <taxon>Halobacteria</taxon>
        <taxon>Halobacteriales</taxon>
        <taxon>Haloferacaceae</taxon>
        <taxon>Haloferax</taxon>
    </lineage>
</organism>
<evidence type="ECO:0000256" key="1">
    <source>
        <dbReference type="SAM" id="MobiDB-lite"/>
    </source>
</evidence>
<proteinExistence type="predicted"/>
<feature type="region of interest" description="Disordered" evidence="1">
    <location>
        <begin position="148"/>
        <end position="170"/>
    </location>
</feature>
<dbReference type="AlphaFoldDB" id="M0ICU9"/>
<dbReference type="EMBL" id="AOLM01000018">
    <property type="protein sequence ID" value="ELZ93284.1"/>
    <property type="molecule type" value="Genomic_DNA"/>
</dbReference>
<evidence type="ECO:0000313" key="2">
    <source>
        <dbReference type="EMBL" id="ELZ93284.1"/>
    </source>
</evidence>
<dbReference type="RefSeq" id="WP_007275003.1">
    <property type="nucleotide sequence ID" value="NZ_AOLM01000018.1"/>
</dbReference>
<name>M0ICU9_9EURY</name>
<keyword evidence="3" id="KW-1185">Reference proteome</keyword>
<protein>
    <submittedName>
        <fullName evidence="2">Uncharacterized protein</fullName>
    </submittedName>
</protein>
<accession>M0ICU9</accession>
<sequence>MGKSVTKTVKVPESMAEEWERYVEENPEADSISHLIRQSVELKLQGKFSEPQTRSDDGDDAAASGEILTVLRQLQTGINDLEERMNALERVGEAEASYDLRKAVFSFLPEERRSSKYADWAITCEELAQKLGADEPAVQDTLDDLAEETGQVASVSGGPDGETYWFKRGK</sequence>
<gene>
    <name evidence="2" type="ORF">C441_10361</name>
</gene>
<evidence type="ECO:0000313" key="3">
    <source>
        <dbReference type="Proteomes" id="UP000011508"/>
    </source>
</evidence>